<proteinExistence type="predicted"/>
<evidence type="ECO:0000313" key="2">
    <source>
        <dbReference type="Proteomes" id="UP000032049"/>
    </source>
</evidence>
<gene>
    <name evidence="1" type="ORF">TH53_12570</name>
</gene>
<dbReference type="STRING" id="1503925.TH53_12570"/>
<evidence type="ECO:0000313" key="1">
    <source>
        <dbReference type="EMBL" id="KIO76835.1"/>
    </source>
</evidence>
<dbReference type="RefSeq" id="WP_041882489.1">
    <property type="nucleotide sequence ID" value="NZ_JXRA01000053.1"/>
</dbReference>
<comment type="caution">
    <text evidence="1">The sequence shown here is derived from an EMBL/GenBank/DDBJ whole genome shotgun (WGS) entry which is preliminary data.</text>
</comment>
<dbReference type="OrthoDB" id="769564at2"/>
<dbReference type="Proteomes" id="UP000032049">
    <property type="component" value="Unassembled WGS sequence"/>
</dbReference>
<sequence length="85" mass="9214">MARAWYSYDGVGSVIAPGSYLYTPIKPACRNGFDLCAIYAVYGGQFPTVVSANLRKYIAQGLTNGVPEPQIPVGAVQYIYMKTIS</sequence>
<keyword evidence="2" id="KW-1185">Reference proteome</keyword>
<reference evidence="1 2" key="1">
    <citation type="submission" date="2015-01" db="EMBL/GenBank/DDBJ databases">
        <title>Draft genome sequence of Pedobacter sp. NL19 isolated from sludge of an effluent treatment pond in an abandoned uranium mine.</title>
        <authorList>
            <person name="Santos T."/>
            <person name="Caetano T."/>
            <person name="Covas C."/>
            <person name="Cruz A."/>
            <person name="Mendo S."/>
        </authorList>
    </citation>
    <scope>NUCLEOTIDE SEQUENCE [LARGE SCALE GENOMIC DNA]</scope>
    <source>
        <strain evidence="1 2">NL19</strain>
    </source>
</reference>
<organism evidence="1 2">
    <name type="scientific">Pedobacter lusitanus</name>
    <dbReference type="NCBI Taxonomy" id="1503925"/>
    <lineage>
        <taxon>Bacteria</taxon>
        <taxon>Pseudomonadati</taxon>
        <taxon>Bacteroidota</taxon>
        <taxon>Sphingobacteriia</taxon>
        <taxon>Sphingobacteriales</taxon>
        <taxon>Sphingobacteriaceae</taxon>
        <taxon>Pedobacter</taxon>
    </lineage>
</organism>
<accession>A0A0D0GKY4</accession>
<name>A0A0D0GKY4_9SPHI</name>
<dbReference type="AlphaFoldDB" id="A0A0D0GKY4"/>
<protein>
    <submittedName>
        <fullName evidence="1">Uncharacterized protein</fullName>
    </submittedName>
</protein>
<dbReference type="EMBL" id="JXRA01000053">
    <property type="protein sequence ID" value="KIO76835.1"/>
    <property type="molecule type" value="Genomic_DNA"/>
</dbReference>